<reference evidence="1" key="1">
    <citation type="submission" date="2020-10" db="EMBL/GenBank/DDBJ databases">
        <authorList>
            <person name="Gilroy R."/>
        </authorList>
    </citation>
    <scope>NUCLEOTIDE SEQUENCE</scope>
    <source>
        <strain evidence="1">ChiSjej6B24-2974</strain>
    </source>
</reference>
<accession>A0A9D0ZKM2</accession>
<sequence length="74" mass="8307">MATTKAQQRAVNKYIKKNYDSLRIVVPKGRKAEIEAYARAAGESVNGLVNALLRERLGQSEEEWKRGESDGEDL</sequence>
<organism evidence="1 2">
    <name type="scientific">Candidatus Pullichristensenella stercorigallinarum</name>
    <dbReference type="NCBI Taxonomy" id="2840909"/>
    <lineage>
        <taxon>Bacteria</taxon>
        <taxon>Bacillati</taxon>
        <taxon>Bacillota</taxon>
        <taxon>Clostridia</taxon>
        <taxon>Candidatus Pullichristensenella</taxon>
    </lineage>
</organism>
<dbReference type="InterPro" id="IPR010985">
    <property type="entry name" value="Ribbon_hlx_hlx"/>
</dbReference>
<dbReference type="EMBL" id="DVFZ01000044">
    <property type="protein sequence ID" value="HIQ82287.1"/>
    <property type="molecule type" value="Genomic_DNA"/>
</dbReference>
<evidence type="ECO:0000313" key="2">
    <source>
        <dbReference type="Proteomes" id="UP000824260"/>
    </source>
</evidence>
<dbReference type="GO" id="GO:0006355">
    <property type="term" value="P:regulation of DNA-templated transcription"/>
    <property type="evidence" value="ECO:0007669"/>
    <property type="project" value="InterPro"/>
</dbReference>
<comment type="caution">
    <text evidence="1">The sequence shown here is derived from an EMBL/GenBank/DDBJ whole genome shotgun (WGS) entry which is preliminary data.</text>
</comment>
<dbReference type="SUPFAM" id="SSF47598">
    <property type="entry name" value="Ribbon-helix-helix"/>
    <property type="match status" value="1"/>
</dbReference>
<dbReference type="AlphaFoldDB" id="A0A9D0ZKM2"/>
<dbReference type="Gene3D" id="1.10.1220.10">
    <property type="entry name" value="Met repressor-like"/>
    <property type="match status" value="1"/>
</dbReference>
<evidence type="ECO:0000313" key="1">
    <source>
        <dbReference type="EMBL" id="HIQ82287.1"/>
    </source>
</evidence>
<proteinExistence type="predicted"/>
<dbReference type="Proteomes" id="UP000824260">
    <property type="component" value="Unassembled WGS sequence"/>
</dbReference>
<gene>
    <name evidence="1" type="ORF">IAA52_04215</name>
</gene>
<reference evidence="1" key="2">
    <citation type="journal article" date="2021" name="PeerJ">
        <title>Extensive microbial diversity within the chicken gut microbiome revealed by metagenomics and culture.</title>
        <authorList>
            <person name="Gilroy R."/>
            <person name="Ravi A."/>
            <person name="Getino M."/>
            <person name="Pursley I."/>
            <person name="Horton D.L."/>
            <person name="Alikhan N.F."/>
            <person name="Baker D."/>
            <person name="Gharbi K."/>
            <person name="Hall N."/>
            <person name="Watson M."/>
            <person name="Adriaenssens E.M."/>
            <person name="Foster-Nyarko E."/>
            <person name="Jarju S."/>
            <person name="Secka A."/>
            <person name="Antonio M."/>
            <person name="Oren A."/>
            <person name="Chaudhuri R.R."/>
            <person name="La Ragione R."/>
            <person name="Hildebrand F."/>
            <person name="Pallen M.J."/>
        </authorList>
    </citation>
    <scope>NUCLEOTIDE SEQUENCE</scope>
    <source>
        <strain evidence="1">ChiSjej6B24-2974</strain>
    </source>
</reference>
<protein>
    <submittedName>
        <fullName evidence="1">Uncharacterized protein</fullName>
    </submittedName>
</protein>
<dbReference type="InterPro" id="IPR013321">
    <property type="entry name" value="Arc_rbn_hlx_hlx"/>
</dbReference>
<name>A0A9D0ZKM2_9FIRM</name>